<dbReference type="RefSeq" id="WP_187967585.1">
    <property type="nucleotide sequence ID" value="NZ_JACVDC010000120.1"/>
</dbReference>
<dbReference type="Pfam" id="PF17642">
    <property type="entry name" value="TssD"/>
    <property type="match status" value="1"/>
</dbReference>
<sequence length="113" mass="12921">MHTVQDCDKSGKPVAVARIKELRVVIESDKDTDFFYWATSNAQTKDGKITFHKRDALSRLKELTFKKAYCTEYKETFNSKGEHPMITTLYITPKETSLGTVNVKRDWGNLGSI</sequence>
<dbReference type="Proteomes" id="UP000653730">
    <property type="component" value="Unassembled WGS sequence"/>
</dbReference>
<dbReference type="EMBL" id="JACVDC010000120">
    <property type="protein sequence ID" value="MBC9798458.1"/>
    <property type="molecule type" value="Genomic_DNA"/>
</dbReference>
<comment type="caution">
    <text evidence="1">The sequence shown here is derived from an EMBL/GenBank/DDBJ whole genome shotgun (WGS) entry which is preliminary data.</text>
</comment>
<keyword evidence="2" id="KW-1185">Reference proteome</keyword>
<reference evidence="1 2" key="1">
    <citation type="submission" date="2020-09" db="EMBL/GenBank/DDBJ databases">
        <title>Sinomicrobium weinanense sp. nov., a halophilic bacteria isolated from saline-alkali soil.</title>
        <authorList>
            <person name="Wu P."/>
            <person name="Ren H."/>
            <person name="Mei Y."/>
            <person name="Liang Y."/>
            <person name="Chen Z."/>
        </authorList>
    </citation>
    <scope>NUCLEOTIDE SEQUENCE [LARGE SCALE GENOMIC DNA]</scope>
    <source>
        <strain evidence="1 2">FJxs</strain>
    </source>
</reference>
<protein>
    <submittedName>
        <fullName evidence="1">Phage tail protein</fullName>
    </submittedName>
</protein>
<name>A0A926Q4C2_9FLAO</name>
<dbReference type="GO" id="GO:0033104">
    <property type="term" value="C:type VI protein secretion system complex"/>
    <property type="evidence" value="ECO:0007669"/>
    <property type="project" value="InterPro"/>
</dbReference>
<evidence type="ECO:0000313" key="1">
    <source>
        <dbReference type="EMBL" id="MBC9798458.1"/>
    </source>
</evidence>
<accession>A0A926Q4C2</accession>
<gene>
    <name evidence="1" type="ORF">IBL28_21000</name>
</gene>
<dbReference type="InterPro" id="IPR041408">
    <property type="entry name" value="Hcp_Tssd"/>
</dbReference>
<dbReference type="AlphaFoldDB" id="A0A926Q4C2"/>
<proteinExistence type="predicted"/>
<evidence type="ECO:0000313" key="2">
    <source>
        <dbReference type="Proteomes" id="UP000653730"/>
    </source>
</evidence>
<organism evidence="1 2">
    <name type="scientific">Sinomicrobium weinanense</name>
    <dbReference type="NCBI Taxonomy" id="2842200"/>
    <lineage>
        <taxon>Bacteria</taxon>
        <taxon>Pseudomonadati</taxon>
        <taxon>Bacteroidota</taxon>
        <taxon>Flavobacteriia</taxon>
        <taxon>Flavobacteriales</taxon>
        <taxon>Flavobacteriaceae</taxon>
        <taxon>Sinomicrobium</taxon>
    </lineage>
</organism>